<feature type="domain" description="J" evidence="1">
    <location>
        <begin position="66"/>
        <end position="113"/>
    </location>
</feature>
<organism evidence="2">
    <name type="scientific">marine sediment metagenome</name>
    <dbReference type="NCBI Taxonomy" id="412755"/>
    <lineage>
        <taxon>unclassified sequences</taxon>
        <taxon>metagenomes</taxon>
        <taxon>ecological metagenomes</taxon>
    </lineage>
</organism>
<dbReference type="AlphaFoldDB" id="X1V642"/>
<dbReference type="Pfam" id="PF00226">
    <property type="entry name" value="DnaJ"/>
    <property type="match status" value="1"/>
</dbReference>
<protein>
    <recommendedName>
        <fullName evidence="1">J domain-containing protein</fullName>
    </recommendedName>
</protein>
<evidence type="ECO:0000259" key="1">
    <source>
        <dbReference type="PROSITE" id="PS50076"/>
    </source>
</evidence>
<comment type="caution">
    <text evidence="2">The sequence shown here is derived from an EMBL/GenBank/DDBJ whole genome shotgun (WGS) entry which is preliminary data.</text>
</comment>
<feature type="non-terminal residue" evidence="2">
    <location>
        <position position="113"/>
    </location>
</feature>
<accession>X1V642</accession>
<evidence type="ECO:0000313" key="2">
    <source>
        <dbReference type="EMBL" id="GAJ07671.1"/>
    </source>
</evidence>
<dbReference type="EMBL" id="BARW01025354">
    <property type="protein sequence ID" value="GAJ07671.1"/>
    <property type="molecule type" value="Genomic_DNA"/>
</dbReference>
<dbReference type="InterPro" id="IPR001623">
    <property type="entry name" value="DnaJ_domain"/>
</dbReference>
<dbReference type="SUPFAM" id="SSF46565">
    <property type="entry name" value="Chaperone J-domain"/>
    <property type="match status" value="1"/>
</dbReference>
<dbReference type="InterPro" id="IPR036869">
    <property type="entry name" value="J_dom_sf"/>
</dbReference>
<proteinExistence type="predicted"/>
<dbReference type="PROSITE" id="PS50076">
    <property type="entry name" value="DNAJ_2"/>
    <property type="match status" value="1"/>
</dbReference>
<dbReference type="Gene3D" id="1.10.287.110">
    <property type="entry name" value="DnaJ domain"/>
    <property type="match status" value="1"/>
</dbReference>
<gene>
    <name evidence="2" type="ORF">S12H4_41580</name>
</gene>
<name>X1V642_9ZZZZ</name>
<sequence length="113" mass="12854">MTENPLVRMQRRILDVLLEELQGMMNDVLRGMLDPDKIMNMIRAMGIDMSQLSNFASVLSSSPKFDPYAILGLSKDCSAEEVKGGYREMMSRLHPNHAGQRYHFLATMVNLAY</sequence>
<dbReference type="CDD" id="cd06257">
    <property type="entry name" value="DnaJ"/>
    <property type="match status" value="1"/>
</dbReference>
<reference evidence="2" key="1">
    <citation type="journal article" date="2014" name="Front. Microbiol.">
        <title>High frequency of phylogenetically diverse reductive dehalogenase-homologous genes in deep subseafloor sedimentary metagenomes.</title>
        <authorList>
            <person name="Kawai M."/>
            <person name="Futagami T."/>
            <person name="Toyoda A."/>
            <person name="Takaki Y."/>
            <person name="Nishi S."/>
            <person name="Hori S."/>
            <person name="Arai W."/>
            <person name="Tsubouchi T."/>
            <person name="Morono Y."/>
            <person name="Uchiyama I."/>
            <person name="Ito T."/>
            <person name="Fujiyama A."/>
            <person name="Inagaki F."/>
            <person name="Takami H."/>
        </authorList>
    </citation>
    <scope>NUCLEOTIDE SEQUENCE</scope>
    <source>
        <strain evidence="2">Expedition CK06-06</strain>
    </source>
</reference>